<evidence type="ECO:0000256" key="3">
    <source>
        <dbReference type="ARBA" id="ARBA00004286"/>
    </source>
</evidence>
<feature type="compositionally biased region" description="Polar residues" evidence="8">
    <location>
        <begin position="39"/>
        <end position="59"/>
    </location>
</feature>
<dbReference type="HOGENOM" id="CLU_083432_0_0_1"/>
<feature type="domain" description="H15" evidence="10">
    <location>
        <begin position="167"/>
        <end position="241"/>
    </location>
</feature>
<protein>
    <submittedName>
        <fullName evidence="11">GL15858</fullName>
    </submittedName>
</protein>
<dbReference type="Proteomes" id="UP000008744">
    <property type="component" value="Unassembled WGS sequence"/>
</dbReference>
<proteinExistence type="inferred from homology"/>
<dbReference type="SUPFAM" id="SSF46785">
    <property type="entry name" value="Winged helix' DNA-binding domain"/>
    <property type="match status" value="2"/>
</dbReference>
<dbReference type="PANTHER" id="PTHR11467:SF20">
    <property type="entry name" value="H15 DOMAIN-CONTAINING PROTEIN-RELATED"/>
    <property type="match status" value="1"/>
</dbReference>
<dbReference type="GO" id="GO:0030527">
    <property type="term" value="F:structural constituent of chromatin"/>
    <property type="evidence" value="ECO:0007669"/>
    <property type="project" value="InterPro"/>
</dbReference>
<evidence type="ECO:0000313" key="11">
    <source>
        <dbReference type="EMBL" id="EDW29890.1"/>
    </source>
</evidence>
<evidence type="ECO:0000256" key="4">
    <source>
        <dbReference type="ARBA" id="ARBA00022454"/>
    </source>
</evidence>
<dbReference type="EMBL" id="CH479201">
    <property type="protein sequence ID" value="EDW29890.1"/>
    <property type="molecule type" value="Genomic_DNA"/>
</dbReference>
<dbReference type="InterPro" id="IPR036390">
    <property type="entry name" value="WH_DNA-bd_sf"/>
</dbReference>
<evidence type="ECO:0000256" key="5">
    <source>
        <dbReference type="ARBA" id="ARBA00023125"/>
    </source>
</evidence>
<keyword evidence="5 7" id="KW-0238">DNA-binding</keyword>
<evidence type="ECO:0000256" key="1">
    <source>
        <dbReference type="ARBA" id="ARBA00002809"/>
    </source>
</evidence>
<dbReference type="InterPro" id="IPR005819">
    <property type="entry name" value="H1/H5"/>
</dbReference>
<dbReference type="OMA" id="GTAANFK"/>
<dbReference type="eggNOG" id="KOG4012">
    <property type="taxonomic scope" value="Eukaryota"/>
</dbReference>
<dbReference type="STRING" id="7234.B4H0X4"/>
<evidence type="ECO:0000256" key="9">
    <source>
        <dbReference type="SAM" id="SignalP"/>
    </source>
</evidence>
<evidence type="ECO:0000313" key="12">
    <source>
        <dbReference type="Proteomes" id="UP000008744"/>
    </source>
</evidence>
<keyword evidence="6 7" id="KW-0539">Nucleus</keyword>
<evidence type="ECO:0000256" key="7">
    <source>
        <dbReference type="RuleBase" id="RU003894"/>
    </source>
</evidence>
<accession>B4H0X4</accession>
<sequence length="291" mass="31592">MSPEMLSSWLCDSLVLCIADWLRFYWLLAPEDTEMQQSEAANFKSRITGSPSPETSAKKSPSSVPVPVPGTHLSTRDMVDASIKSLNERGGFSYLAIKKYIAAEYKCDAQKLTPFIKKYLKSAVADGKLIQTSGTAANFKSRITGSPSPETSAKKSPSPVPVPVPGTHPPTRDMVDASIKSLNERGGFSYLAIKKYIAAEYKCDAQKLTPFIKKYLKSAVADGKLIQTSGTGASGSFKLSASVERTDKEAKKERKAKNTASPKRAARAATRSQMRNEAKMLDAAKKTARRG</sequence>
<dbReference type="InterPro" id="IPR036388">
    <property type="entry name" value="WH-like_DNA-bd_sf"/>
</dbReference>
<organism evidence="12">
    <name type="scientific">Drosophila persimilis</name>
    <name type="common">Fruit fly</name>
    <dbReference type="NCBI Taxonomy" id="7234"/>
    <lineage>
        <taxon>Eukaryota</taxon>
        <taxon>Metazoa</taxon>
        <taxon>Ecdysozoa</taxon>
        <taxon>Arthropoda</taxon>
        <taxon>Hexapoda</taxon>
        <taxon>Insecta</taxon>
        <taxon>Pterygota</taxon>
        <taxon>Neoptera</taxon>
        <taxon>Endopterygota</taxon>
        <taxon>Diptera</taxon>
        <taxon>Brachycera</taxon>
        <taxon>Muscomorpha</taxon>
        <taxon>Ephydroidea</taxon>
        <taxon>Drosophilidae</taxon>
        <taxon>Drosophila</taxon>
        <taxon>Sophophora</taxon>
    </lineage>
</organism>
<dbReference type="SMART" id="SM00526">
    <property type="entry name" value="H15"/>
    <property type="match status" value="2"/>
</dbReference>
<keyword evidence="9" id="KW-0732">Signal</keyword>
<evidence type="ECO:0000256" key="2">
    <source>
        <dbReference type="ARBA" id="ARBA00004123"/>
    </source>
</evidence>
<keyword evidence="4 7" id="KW-0158">Chromosome</keyword>
<dbReference type="PROSITE" id="PS51504">
    <property type="entry name" value="H15"/>
    <property type="match status" value="2"/>
</dbReference>
<comment type="subcellular location">
    <subcellularLocation>
        <location evidence="3">Chromosome</location>
    </subcellularLocation>
    <subcellularLocation>
        <location evidence="2 7">Nucleus</location>
    </subcellularLocation>
</comment>
<feature type="region of interest" description="Disordered" evidence="8">
    <location>
        <begin position="139"/>
        <end position="170"/>
    </location>
</feature>
<evidence type="ECO:0000256" key="6">
    <source>
        <dbReference type="ARBA" id="ARBA00023242"/>
    </source>
</evidence>
<comment type="function">
    <text evidence="1">Histones H1 are necessary for the condensation of nucleosome chains into higher-order structures.</text>
</comment>
<feature type="compositionally biased region" description="Pro residues" evidence="8">
    <location>
        <begin position="158"/>
        <end position="168"/>
    </location>
</feature>
<feature type="signal peptide" evidence="9">
    <location>
        <begin position="1"/>
        <end position="19"/>
    </location>
</feature>
<dbReference type="InterPro" id="IPR005818">
    <property type="entry name" value="Histone_H1/H5_H15"/>
</dbReference>
<feature type="domain" description="H15" evidence="10">
    <location>
        <begin position="71"/>
        <end position="157"/>
    </location>
</feature>
<gene>
    <name evidence="11" type="primary">Dper\GL15858</name>
    <name evidence="11" type="ORF">Dper_GL15858</name>
</gene>
<dbReference type="FunFam" id="1.10.10.10:FF:000140">
    <property type="entry name" value="Histone H1.0"/>
    <property type="match status" value="1"/>
</dbReference>
<dbReference type="PANTHER" id="PTHR11467">
    <property type="entry name" value="HISTONE H1"/>
    <property type="match status" value="1"/>
</dbReference>
<dbReference type="GO" id="GO:0000786">
    <property type="term" value="C:nucleosome"/>
    <property type="evidence" value="ECO:0007669"/>
    <property type="project" value="InterPro"/>
</dbReference>
<feature type="chain" id="PRO_5002804613" evidence="9">
    <location>
        <begin position="20"/>
        <end position="291"/>
    </location>
</feature>
<feature type="region of interest" description="Disordered" evidence="8">
    <location>
        <begin position="232"/>
        <end position="291"/>
    </location>
</feature>
<keyword evidence="12" id="KW-1185">Reference proteome</keyword>
<dbReference type="GO" id="GO:0003690">
    <property type="term" value="F:double-stranded DNA binding"/>
    <property type="evidence" value="ECO:0007669"/>
    <property type="project" value="TreeGrafter"/>
</dbReference>
<evidence type="ECO:0000259" key="10">
    <source>
        <dbReference type="PROSITE" id="PS51504"/>
    </source>
</evidence>
<dbReference type="GO" id="GO:0030261">
    <property type="term" value="P:chromosome condensation"/>
    <property type="evidence" value="ECO:0007669"/>
    <property type="project" value="TreeGrafter"/>
</dbReference>
<feature type="compositionally biased region" description="Basic and acidic residues" evidence="8">
    <location>
        <begin position="274"/>
        <end position="285"/>
    </location>
</feature>
<dbReference type="Gene3D" id="1.10.10.10">
    <property type="entry name" value="Winged helix-like DNA-binding domain superfamily/Winged helix DNA-binding domain"/>
    <property type="match status" value="2"/>
</dbReference>
<feature type="compositionally biased region" description="Polar residues" evidence="8">
    <location>
        <begin position="139"/>
        <end position="150"/>
    </location>
</feature>
<dbReference type="GO" id="GO:0045910">
    <property type="term" value="P:negative regulation of DNA recombination"/>
    <property type="evidence" value="ECO:0007669"/>
    <property type="project" value="TreeGrafter"/>
</dbReference>
<name>B4H0X4_DROPE</name>
<comment type="similarity">
    <text evidence="7">Belongs to the histone H1/H5 family.</text>
</comment>
<dbReference type="PRINTS" id="PR00624">
    <property type="entry name" value="HISTONEH5"/>
</dbReference>
<reference evidence="11 12" key="1">
    <citation type="journal article" date="2007" name="Nature">
        <title>Evolution of genes and genomes on the Drosophila phylogeny.</title>
        <authorList>
            <consortium name="Drosophila 12 Genomes Consortium"/>
            <person name="Clark A.G."/>
            <person name="Eisen M.B."/>
            <person name="Smith D.R."/>
            <person name="Bergman C.M."/>
            <person name="Oliver B."/>
            <person name="Markow T.A."/>
            <person name="Kaufman T.C."/>
            <person name="Kellis M."/>
            <person name="Gelbart W."/>
            <person name="Iyer V.N."/>
            <person name="Pollard D.A."/>
            <person name="Sackton T.B."/>
            <person name="Larracuente A.M."/>
            <person name="Singh N.D."/>
            <person name="Abad J.P."/>
            <person name="Abt D.N."/>
            <person name="Adryan B."/>
            <person name="Aguade M."/>
            <person name="Akashi H."/>
            <person name="Anderson W.W."/>
            <person name="Aquadro C.F."/>
            <person name="Ardell D.H."/>
            <person name="Arguello R."/>
            <person name="Artieri C.G."/>
            <person name="Barbash D.A."/>
            <person name="Barker D."/>
            <person name="Barsanti P."/>
            <person name="Batterham P."/>
            <person name="Batzoglou S."/>
            <person name="Begun D."/>
            <person name="Bhutkar A."/>
            <person name="Blanco E."/>
            <person name="Bosak S.A."/>
            <person name="Bradley R.K."/>
            <person name="Brand A.D."/>
            <person name="Brent M.R."/>
            <person name="Brooks A.N."/>
            <person name="Brown R.H."/>
            <person name="Butlin R.K."/>
            <person name="Caggese C."/>
            <person name="Calvi B.R."/>
            <person name="Bernardo de Carvalho A."/>
            <person name="Caspi A."/>
            <person name="Castrezana S."/>
            <person name="Celniker S.E."/>
            <person name="Chang J.L."/>
            <person name="Chapple C."/>
            <person name="Chatterji S."/>
            <person name="Chinwalla A."/>
            <person name="Civetta A."/>
            <person name="Clifton S.W."/>
            <person name="Comeron J.M."/>
            <person name="Costello J.C."/>
            <person name="Coyne J.A."/>
            <person name="Daub J."/>
            <person name="David R.G."/>
            <person name="Delcher A.L."/>
            <person name="Delehaunty K."/>
            <person name="Do C.B."/>
            <person name="Ebling H."/>
            <person name="Edwards K."/>
            <person name="Eickbush T."/>
            <person name="Evans J.D."/>
            <person name="Filipski A."/>
            <person name="Findeiss S."/>
            <person name="Freyhult E."/>
            <person name="Fulton L."/>
            <person name="Fulton R."/>
            <person name="Garcia A.C."/>
            <person name="Gardiner A."/>
            <person name="Garfield D.A."/>
            <person name="Garvin B.E."/>
            <person name="Gibson G."/>
            <person name="Gilbert D."/>
            <person name="Gnerre S."/>
            <person name="Godfrey J."/>
            <person name="Good R."/>
            <person name="Gotea V."/>
            <person name="Gravely B."/>
            <person name="Greenberg A.J."/>
            <person name="Griffiths-Jones S."/>
            <person name="Gross S."/>
            <person name="Guigo R."/>
            <person name="Gustafson E.A."/>
            <person name="Haerty W."/>
            <person name="Hahn M.W."/>
            <person name="Halligan D.L."/>
            <person name="Halpern A.L."/>
            <person name="Halter G.M."/>
            <person name="Han M.V."/>
            <person name="Heger A."/>
            <person name="Hillier L."/>
            <person name="Hinrichs A.S."/>
            <person name="Holmes I."/>
            <person name="Hoskins R.A."/>
            <person name="Hubisz M.J."/>
            <person name="Hultmark D."/>
            <person name="Huntley M.A."/>
            <person name="Jaffe D.B."/>
            <person name="Jagadeeshan S."/>
            <person name="Jeck W.R."/>
            <person name="Johnson J."/>
            <person name="Jones C.D."/>
            <person name="Jordan W.C."/>
            <person name="Karpen G.H."/>
            <person name="Kataoka E."/>
            <person name="Keightley P.D."/>
            <person name="Kheradpour P."/>
            <person name="Kirkness E.F."/>
            <person name="Koerich L.B."/>
            <person name="Kristiansen K."/>
            <person name="Kudrna D."/>
            <person name="Kulathinal R.J."/>
            <person name="Kumar S."/>
            <person name="Kwok R."/>
            <person name="Lander E."/>
            <person name="Langley C.H."/>
            <person name="Lapoint R."/>
            <person name="Lazzaro B.P."/>
            <person name="Lee S.J."/>
            <person name="Levesque L."/>
            <person name="Li R."/>
            <person name="Lin C.F."/>
            <person name="Lin M.F."/>
            <person name="Lindblad-Toh K."/>
            <person name="Llopart A."/>
            <person name="Long M."/>
            <person name="Low L."/>
            <person name="Lozovsky E."/>
            <person name="Lu J."/>
            <person name="Luo M."/>
            <person name="Machado C.A."/>
            <person name="Makalowski W."/>
            <person name="Marzo M."/>
            <person name="Matsuda M."/>
            <person name="Matzkin L."/>
            <person name="McAllister B."/>
            <person name="McBride C.S."/>
            <person name="McKernan B."/>
            <person name="McKernan K."/>
            <person name="Mendez-Lago M."/>
            <person name="Minx P."/>
            <person name="Mollenhauer M.U."/>
            <person name="Montooth K."/>
            <person name="Mount S.M."/>
            <person name="Mu X."/>
            <person name="Myers E."/>
            <person name="Negre B."/>
            <person name="Newfeld S."/>
            <person name="Nielsen R."/>
            <person name="Noor M.A."/>
            <person name="O'Grady P."/>
            <person name="Pachter L."/>
            <person name="Papaceit M."/>
            <person name="Parisi M.J."/>
            <person name="Parisi M."/>
            <person name="Parts L."/>
            <person name="Pedersen J.S."/>
            <person name="Pesole G."/>
            <person name="Phillippy A.M."/>
            <person name="Ponting C.P."/>
            <person name="Pop M."/>
            <person name="Porcelli D."/>
            <person name="Powell J.R."/>
            <person name="Prohaska S."/>
            <person name="Pruitt K."/>
            <person name="Puig M."/>
            <person name="Quesneville H."/>
            <person name="Ram K.R."/>
            <person name="Rand D."/>
            <person name="Rasmussen M.D."/>
            <person name="Reed L.K."/>
            <person name="Reenan R."/>
            <person name="Reily A."/>
            <person name="Remington K.A."/>
            <person name="Rieger T.T."/>
            <person name="Ritchie M.G."/>
            <person name="Robin C."/>
            <person name="Rogers Y.H."/>
            <person name="Rohde C."/>
            <person name="Rozas J."/>
            <person name="Rubenfield M.J."/>
            <person name="Ruiz A."/>
            <person name="Russo S."/>
            <person name="Salzberg S.L."/>
            <person name="Sanchez-Gracia A."/>
            <person name="Saranga D.J."/>
            <person name="Sato H."/>
            <person name="Schaeffer S.W."/>
            <person name="Schatz M.C."/>
            <person name="Schlenke T."/>
            <person name="Schwartz R."/>
            <person name="Segarra C."/>
            <person name="Singh R.S."/>
            <person name="Sirot L."/>
            <person name="Sirota M."/>
            <person name="Sisneros N.B."/>
            <person name="Smith C.D."/>
            <person name="Smith T.F."/>
            <person name="Spieth J."/>
            <person name="Stage D.E."/>
            <person name="Stark A."/>
            <person name="Stephan W."/>
            <person name="Strausberg R.L."/>
            <person name="Strempel S."/>
            <person name="Sturgill D."/>
            <person name="Sutton G."/>
            <person name="Sutton G.G."/>
            <person name="Tao W."/>
            <person name="Teichmann S."/>
            <person name="Tobari Y.N."/>
            <person name="Tomimura Y."/>
            <person name="Tsolas J.M."/>
            <person name="Valente V.L."/>
            <person name="Venter E."/>
            <person name="Venter J.C."/>
            <person name="Vicario S."/>
            <person name="Vieira F.G."/>
            <person name="Vilella A.J."/>
            <person name="Villasante A."/>
            <person name="Walenz B."/>
            <person name="Wang J."/>
            <person name="Wasserman M."/>
            <person name="Watts T."/>
            <person name="Wilson D."/>
            <person name="Wilson R.K."/>
            <person name="Wing R.A."/>
            <person name="Wolfner M.F."/>
            <person name="Wong A."/>
            <person name="Wong G.K."/>
            <person name="Wu C.I."/>
            <person name="Wu G."/>
            <person name="Yamamoto D."/>
            <person name="Yang H.P."/>
            <person name="Yang S.P."/>
            <person name="Yorke J.A."/>
            <person name="Yoshida K."/>
            <person name="Zdobnov E."/>
            <person name="Zhang P."/>
            <person name="Zhang Y."/>
            <person name="Zimin A.V."/>
            <person name="Baldwin J."/>
            <person name="Abdouelleil A."/>
            <person name="Abdulkadir J."/>
            <person name="Abebe A."/>
            <person name="Abera B."/>
            <person name="Abreu J."/>
            <person name="Acer S.C."/>
            <person name="Aftuck L."/>
            <person name="Alexander A."/>
            <person name="An P."/>
            <person name="Anderson E."/>
            <person name="Anderson S."/>
            <person name="Arachi H."/>
            <person name="Azer M."/>
            <person name="Bachantsang P."/>
            <person name="Barry A."/>
            <person name="Bayul T."/>
            <person name="Berlin A."/>
            <person name="Bessette D."/>
            <person name="Bloom T."/>
            <person name="Blye J."/>
            <person name="Boguslavskiy L."/>
            <person name="Bonnet C."/>
            <person name="Boukhgalter B."/>
            <person name="Bourzgui I."/>
            <person name="Brown A."/>
            <person name="Cahill P."/>
            <person name="Channer S."/>
            <person name="Cheshatsang Y."/>
            <person name="Chuda L."/>
            <person name="Citroen M."/>
            <person name="Collymore A."/>
            <person name="Cooke P."/>
            <person name="Costello M."/>
            <person name="D'Aco K."/>
            <person name="Daza R."/>
            <person name="De Haan G."/>
            <person name="DeGray S."/>
            <person name="DeMaso C."/>
            <person name="Dhargay N."/>
            <person name="Dooley K."/>
            <person name="Dooley E."/>
            <person name="Doricent M."/>
            <person name="Dorje P."/>
            <person name="Dorjee K."/>
            <person name="Dupes A."/>
            <person name="Elong R."/>
            <person name="Falk J."/>
            <person name="Farina A."/>
            <person name="Faro S."/>
            <person name="Ferguson D."/>
            <person name="Fisher S."/>
            <person name="Foley C.D."/>
            <person name="Franke A."/>
            <person name="Friedrich D."/>
            <person name="Gadbois L."/>
            <person name="Gearin G."/>
            <person name="Gearin C.R."/>
            <person name="Giannoukos G."/>
            <person name="Goode T."/>
            <person name="Graham J."/>
            <person name="Grandbois E."/>
            <person name="Grewal S."/>
            <person name="Gyaltsen K."/>
            <person name="Hafez N."/>
            <person name="Hagos B."/>
            <person name="Hall J."/>
            <person name="Henson C."/>
            <person name="Hollinger A."/>
            <person name="Honan T."/>
            <person name="Huard M.D."/>
            <person name="Hughes L."/>
            <person name="Hurhula B."/>
            <person name="Husby M.E."/>
            <person name="Kamat A."/>
            <person name="Kanga B."/>
            <person name="Kashin S."/>
            <person name="Khazanovich D."/>
            <person name="Kisner P."/>
            <person name="Lance K."/>
            <person name="Lara M."/>
            <person name="Lee W."/>
            <person name="Lennon N."/>
            <person name="Letendre F."/>
            <person name="LeVine R."/>
            <person name="Lipovsky A."/>
            <person name="Liu X."/>
            <person name="Liu J."/>
            <person name="Liu S."/>
            <person name="Lokyitsang T."/>
            <person name="Lokyitsang Y."/>
            <person name="Lubonja R."/>
            <person name="Lui A."/>
            <person name="MacDonald P."/>
            <person name="Magnisalis V."/>
            <person name="Maru K."/>
            <person name="Matthews C."/>
            <person name="McCusker W."/>
            <person name="McDonough S."/>
            <person name="Mehta T."/>
            <person name="Meldrim J."/>
            <person name="Meneus L."/>
            <person name="Mihai O."/>
            <person name="Mihalev A."/>
            <person name="Mihova T."/>
            <person name="Mittelman R."/>
            <person name="Mlenga V."/>
            <person name="Montmayeur A."/>
            <person name="Mulrain L."/>
            <person name="Navidi A."/>
            <person name="Naylor J."/>
            <person name="Negash T."/>
            <person name="Nguyen T."/>
            <person name="Nguyen N."/>
            <person name="Nicol R."/>
            <person name="Norbu C."/>
            <person name="Norbu N."/>
            <person name="Novod N."/>
            <person name="O'Neill B."/>
            <person name="Osman S."/>
            <person name="Markiewicz E."/>
            <person name="Oyono O.L."/>
            <person name="Patti C."/>
            <person name="Phunkhang P."/>
            <person name="Pierre F."/>
            <person name="Priest M."/>
            <person name="Raghuraman S."/>
            <person name="Rege F."/>
            <person name="Reyes R."/>
            <person name="Rise C."/>
            <person name="Rogov P."/>
            <person name="Ross K."/>
            <person name="Ryan E."/>
            <person name="Settipalli S."/>
            <person name="Shea T."/>
            <person name="Sherpa N."/>
            <person name="Shi L."/>
            <person name="Shih D."/>
            <person name="Sparrow T."/>
            <person name="Spaulding J."/>
            <person name="Stalker J."/>
            <person name="Stange-Thomann N."/>
            <person name="Stavropoulos S."/>
            <person name="Stone C."/>
            <person name="Strader C."/>
            <person name="Tesfaye S."/>
            <person name="Thomson T."/>
            <person name="Thoulutsang Y."/>
            <person name="Thoulutsang D."/>
            <person name="Topham K."/>
            <person name="Topping I."/>
            <person name="Tsamla T."/>
            <person name="Vassiliev H."/>
            <person name="Vo A."/>
            <person name="Wangchuk T."/>
            <person name="Wangdi T."/>
            <person name="Weiand M."/>
            <person name="Wilkinson J."/>
            <person name="Wilson A."/>
            <person name="Yadav S."/>
            <person name="Young G."/>
            <person name="Yu Q."/>
            <person name="Zembek L."/>
            <person name="Zhong D."/>
            <person name="Zimmer A."/>
            <person name="Zwirko Z."/>
            <person name="Jaffe D.B."/>
            <person name="Alvarez P."/>
            <person name="Brockman W."/>
            <person name="Butler J."/>
            <person name="Chin C."/>
            <person name="Gnerre S."/>
            <person name="Grabherr M."/>
            <person name="Kleber M."/>
            <person name="Mauceli E."/>
            <person name="MacCallum I."/>
        </authorList>
    </citation>
    <scope>NUCLEOTIDE SEQUENCE [LARGE SCALE GENOMIC DNA]</scope>
    <source>
        <strain evidence="12">MSH-3 / Tucson 14011-0111.49</strain>
    </source>
</reference>
<feature type="region of interest" description="Disordered" evidence="8">
    <location>
        <begin position="39"/>
        <end position="71"/>
    </location>
</feature>
<dbReference type="GO" id="GO:0031492">
    <property type="term" value="F:nucleosomal DNA binding"/>
    <property type="evidence" value="ECO:0007669"/>
    <property type="project" value="TreeGrafter"/>
</dbReference>
<dbReference type="OrthoDB" id="8251629at2759"/>
<dbReference type="AlphaFoldDB" id="B4H0X4"/>
<dbReference type="Pfam" id="PF00538">
    <property type="entry name" value="Linker_histone"/>
    <property type="match status" value="2"/>
</dbReference>
<evidence type="ECO:0000256" key="8">
    <source>
        <dbReference type="SAM" id="MobiDB-lite"/>
    </source>
</evidence>
<dbReference type="GO" id="GO:0006334">
    <property type="term" value="P:nucleosome assembly"/>
    <property type="evidence" value="ECO:0007669"/>
    <property type="project" value="InterPro"/>
</dbReference>
<dbReference type="GO" id="GO:0005634">
    <property type="term" value="C:nucleus"/>
    <property type="evidence" value="ECO:0007669"/>
    <property type="project" value="UniProtKB-SubCell"/>
</dbReference>
<dbReference type="CDD" id="cd00073">
    <property type="entry name" value="H15"/>
    <property type="match status" value="2"/>
</dbReference>